<dbReference type="RefSeq" id="WP_114826565.1">
    <property type="nucleotide sequence ID" value="NZ_QQSY01000006.1"/>
</dbReference>
<keyword evidence="5" id="KW-1185">Reference proteome</keyword>
<comment type="caution">
    <text evidence="4">The sequence shown here is derived from an EMBL/GenBank/DDBJ whole genome shotgun (WGS) entry which is preliminary data.</text>
</comment>
<dbReference type="EMBL" id="QQSY01000006">
    <property type="protein sequence ID" value="RDI97229.1"/>
    <property type="molecule type" value="Genomic_DNA"/>
</dbReference>
<evidence type="ECO:0000313" key="5">
    <source>
        <dbReference type="Proteomes" id="UP000254711"/>
    </source>
</evidence>
<dbReference type="GO" id="GO:0016020">
    <property type="term" value="C:membrane"/>
    <property type="evidence" value="ECO:0007669"/>
    <property type="project" value="TreeGrafter"/>
</dbReference>
<dbReference type="PANTHER" id="PTHR43798">
    <property type="entry name" value="MONOACYLGLYCEROL LIPASE"/>
    <property type="match status" value="1"/>
</dbReference>
<dbReference type="PANTHER" id="PTHR43798:SF14">
    <property type="entry name" value="SERINE HYDROLASE-LIKE PROTEIN DDB_G0286239"/>
    <property type="match status" value="1"/>
</dbReference>
<dbReference type="GO" id="GO:0016787">
    <property type="term" value="F:hydrolase activity"/>
    <property type="evidence" value="ECO:0007669"/>
    <property type="project" value="UniProtKB-KW"/>
</dbReference>
<dbReference type="SUPFAM" id="SSF53474">
    <property type="entry name" value="alpha/beta-Hydrolases"/>
    <property type="match status" value="1"/>
</dbReference>
<evidence type="ECO:0000256" key="1">
    <source>
        <dbReference type="ARBA" id="ARBA00008645"/>
    </source>
</evidence>
<dbReference type="Pfam" id="PF00561">
    <property type="entry name" value="Abhydrolase_1"/>
    <property type="match status" value="1"/>
</dbReference>
<dbReference type="InterPro" id="IPR050266">
    <property type="entry name" value="AB_hydrolase_sf"/>
</dbReference>
<name>A0A370K3L8_9GAMM</name>
<feature type="domain" description="AB hydrolase-1" evidence="3">
    <location>
        <begin position="29"/>
        <end position="129"/>
    </location>
</feature>
<dbReference type="Gene3D" id="3.40.50.1820">
    <property type="entry name" value="alpha/beta hydrolase"/>
    <property type="match status" value="1"/>
</dbReference>
<sequence length="288" mass="31124">MSTVAPTELDITLPHSRLRALAWGREDAPPLLALHGWLDNAGSFARLAPLLADRWRVIALELPGHGHSDHLPPGQHYHFIDYVRAVLAAVDALQLTRYHLLGHSLGAGVAALVAAATPGRVDRLLLVEGIGPIGDDGHLTLRRFRDALASSATGRSLRAFPSVELAISARTMASGLPAEQARPIVERGLRQTEAGWHWRSDPRLNRASPLRMAETQVHALLQGIEAPTALLLARPQTPYLPDAQMRARAACVGNMATIHMDGGHHLHLEHPADVAAWARRHLGGDAQA</sequence>
<keyword evidence="2 4" id="KW-0378">Hydrolase</keyword>
<accession>A0A370K3L8</accession>
<evidence type="ECO:0000259" key="3">
    <source>
        <dbReference type="Pfam" id="PF00561"/>
    </source>
</evidence>
<dbReference type="PRINTS" id="PR00111">
    <property type="entry name" value="ABHYDROLASE"/>
</dbReference>
<gene>
    <name evidence="4" type="ORF">DVT68_17910</name>
</gene>
<evidence type="ECO:0000313" key="4">
    <source>
        <dbReference type="EMBL" id="RDI97229.1"/>
    </source>
</evidence>
<reference evidence="4 5" key="1">
    <citation type="submission" date="2018-07" db="EMBL/GenBank/DDBJ databases">
        <title>Dyella solisilvae sp. nov., isolated from the pine and broad-leaved mixed forest soil.</title>
        <authorList>
            <person name="Gao Z."/>
            <person name="Qiu L."/>
        </authorList>
    </citation>
    <scope>NUCLEOTIDE SEQUENCE [LARGE SCALE GENOMIC DNA]</scope>
    <source>
        <strain evidence="4 5">DHG54</strain>
    </source>
</reference>
<dbReference type="InterPro" id="IPR000073">
    <property type="entry name" value="AB_hydrolase_1"/>
</dbReference>
<evidence type="ECO:0000256" key="2">
    <source>
        <dbReference type="ARBA" id="ARBA00022801"/>
    </source>
</evidence>
<dbReference type="InterPro" id="IPR029058">
    <property type="entry name" value="AB_hydrolase_fold"/>
</dbReference>
<organism evidence="4 5">
    <name type="scientific">Dyella solisilvae</name>
    <dbReference type="NCBI Taxonomy" id="1920168"/>
    <lineage>
        <taxon>Bacteria</taxon>
        <taxon>Pseudomonadati</taxon>
        <taxon>Pseudomonadota</taxon>
        <taxon>Gammaproteobacteria</taxon>
        <taxon>Lysobacterales</taxon>
        <taxon>Rhodanobacteraceae</taxon>
        <taxon>Dyella</taxon>
    </lineage>
</organism>
<dbReference type="OrthoDB" id="149912at2"/>
<dbReference type="Proteomes" id="UP000254711">
    <property type="component" value="Unassembled WGS sequence"/>
</dbReference>
<comment type="similarity">
    <text evidence="1">Belongs to the AB hydrolase superfamily.</text>
</comment>
<protein>
    <submittedName>
        <fullName evidence="4">Alpha/beta fold hydrolase</fullName>
    </submittedName>
</protein>
<dbReference type="AlphaFoldDB" id="A0A370K3L8"/>
<proteinExistence type="inferred from homology"/>